<protein>
    <submittedName>
        <fullName evidence="1">Uncharacterized conserved protein, contains Mth938-like domain</fullName>
    </submittedName>
</protein>
<dbReference type="Gene3D" id="3.40.1230.10">
    <property type="entry name" value="MTH938-like"/>
    <property type="match status" value="1"/>
</dbReference>
<dbReference type="OrthoDB" id="9800373at2"/>
<evidence type="ECO:0000313" key="2">
    <source>
        <dbReference type="Proteomes" id="UP000199648"/>
    </source>
</evidence>
<name>A0A1G5Q348_9GAMM</name>
<dbReference type="Pfam" id="PF04430">
    <property type="entry name" value="DUF498"/>
    <property type="match status" value="1"/>
</dbReference>
<dbReference type="InterPro" id="IPR007523">
    <property type="entry name" value="NDUFAF3/AAMDC"/>
</dbReference>
<dbReference type="InterPro" id="IPR036748">
    <property type="entry name" value="MTH938-like_sf"/>
</dbReference>
<accession>A0A1G5Q348</accession>
<sequence>MKFSQDLTASGYAIHGYSEGEIVVALPASEADRENRGRKHLTHSFVITHEVLLEDWPPERLEELEVEHFEQVAALEPEVVIFGTGPSLRFPRPEISAVFAERGVGLEVMDSRAACRTYNILAAEGRRVAAALLIP</sequence>
<dbReference type="Proteomes" id="UP000199648">
    <property type="component" value="Unassembled WGS sequence"/>
</dbReference>
<proteinExistence type="predicted"/>
<evidence type="ECO:0000313" key="1">
    <source>
        <dbReference type="EMBL" id="SCZ56092.1"/>
    </source>
</evidence>
<dbReference type="PANTHER" id="PTHR21192">
    <property type="entry name" value="NUCLEAR PROTEIN E3-3"/>
    <property type="match status" value="1"/>
</dbReference>
<organism evidence="1 2">
    <name type="scientific">Thiohalomonas denitrificans</name>
    <dbReference type="NCBI Taxonomy" id="415747"/>
    <lineage>
        <taxon>Bacteria</taxon>
        <taxon>Pseudomonadati</taxon>
        <taxon>Pseudomonadota</taxon>
        <taxon>Gammaproteobacteria</taxon>
        <taxon>Thiohalomonadales</taxon>
        <taxon>Thiohalomonadaceae</taxon>
        <taxon>Thiohalomonas</taxon>
    </lineage>
</organism>
<gene>
    <name evidence="1" type="ORF">SAMN03097708_01267</name>
</gene>
<dbReference type="RefSeq" id="WP_092994377.1">
    <property type="nucleotide sequence ID" value="NZ_FMWD01000003.1"/>
</dbReference>
<dbReference type="PANTHER" id="PTHR21192:SF2">
    <property type="entry name" value="NADH DEHYDROGENASE [UBIQUINONE] 1 ALPHA SUBCOMPLEX ASSEMBLY FACTOR 3"/>
    <property type="match status" value="1"/>
</dbReference>
<dbReference type="EMBL" id="FMWD01000003">
    <property type="protein sequence ID" value="SCZ56092.1"/>
    <property type="molecule type" value="Genomic_DNA"/>
</dbReference>
<dbReference type="STRING" id="415747.SAMN03097708_01267"/>
<dbReference type="SUPFAM" id="SSF64076">
    <property type="entry name" value="MTH938-like"/>
    <property type="match status" value="1"/>
</dbReference>
<dbReference type="AlphaFoldDB" id="A0A1G5Q348"/>
<reference evidence="1 2" key="1">
    <citation type="submission" date="2016-10" db="EMBL/GenBank/DDBJ databases">
        <authorList>
            <person name="de Groot N.N."/>
        </authorList>
    </citation>
    <scope>NUCLEOTIDE SEQUENCE [LARGE SCALE GENOMIC DNA]</scope>
    <source>
        <strain evidence="1 2">HLD2</strain>
    </source>
</reference>
<keyword evidence="2" id="KW-1185">Reference proteome</keyword>
<dbReference type="CDD" id="cd05560">
    <property type="entry name" value="Xcc1710_like"/>
    <property type="match status" value="1"/>
</dbReference>